<gene>
    <name evidence="1" type="ORF">XAT740_LOCUS48639</name>
</gene>
<organism evidence="1 2">
    <name type="scientific">Adineta ricciae</name>
    <name type="common">Rotifer</name>
    <dbReference type="NCBI Taxonomy" id="249248"/>
    <lineage>
        <taxon>Eukaryota</taxon>
        <taxon>Metazoa</taxon>
        <taxon>Spiralia</taxon>
        <taxon>Gnathifera</taxon>
        <taxon>Rotifera</taxon>
        <taxon>Eurotatoria</taxon>
        <taxon>Bdelloidea</taxon>
        <taxon>Adinetida</taxon>
        <taxon>Adinetidae</taxon>
        <taxon>Adineta</taxon>
    </lineage>
</organism>
<comment type="caution">
    <text evidence="1">The sequence shown here is derived from an EMBL/GenBank/DDBJ whole genome shotgun (WGS) entry which is preliminary data.</text>
</comment>
<accession>A0A816BDD5</accession>
<sequence>MIRDPKRSWTSTHTVFGLGTNLYGQASKEKNQRLTKSRHLDRIIESFDNVQCGTCLVRFNKNDIVHITWELEKHGHEVAMISMMSGKLLLLQMTLEWV</sequence>
<dbReference type="AlphaFoldDB" id="A0A816BDD5"/>
<protein>
    <submittedName>
        <fullName evidence="1">Uncharacterized protein</fullName>
    </submittedName>
</protein>
<name>A0A816BDD5_ADIRI</name>
<keyword evidence="2" id="KW-1185">Reference proteome</keyword>
<evidence type="ECO:0000313" key="1">
    <source>
        <dbReference type="EMBL" id="CAF1608826.1"/>
    </source>
</evidence>
<dbReference type="EMBL" id="CAJNOR010007017">
    <property type="protein sequence ID" value="CAF1608826.1"/>
    <property type="molecule type" value="Genomic_DNA"/>
</dbReference>
<reference evidence="1" key="1">
    <citation type="submission" date="2021-02" db="EMBL/GenBank/DDBJ databases">
        <authorList>
            <person name="Nowell W R."/>
        </authorList>
    </citation>
    <scope>NUCLEOTIDE SEQUENCE</scope>
</reference>
<evidence type="ECO:0000313" key="2">
    <source>
        <dbReference type="Proteomes" id="UP000663828"/>
    </source>
</evidence>
<dbReference type="Proteomes" id="UP000663828">
    <property type="component" value="Unassembled WGS sequence"/>
</dbReference>
<proteinExistence type="predicted"/>